<evidence type="ECO:0000256" key="1">
    <source>
        <dbReference type="SAM" id="MobiDB-lite"/>
    </source>
</evidence>
<dbReference type="PANTHER" id="PTHR31079:SF2">
    <property type="entry name" value="NAC DOMAIN CONTAINING PROTEIN 44-RELATED"/>
    <property type="match status" value="1"/>
</dbReference>
<dbReference type="EMBL" id="JACGWN010000001">
    <property type="protein sequence ID" value="KAL0461716.1"/>
    <property type="molecule type" value="Genomic_DNA"/>
</dbReference>
<dbReference type="AlphaFoldDB" id="A0AAW2Y7R0"/>
<evidence type="ECO:0000313" key="2">
    <source>
        <dbReference type="EMBL" id="KAL0461716.1"/>
    </source>
</evidence>
<gene>
    <name evidence="2" type="ORF">Slati_0059200</name>
</gene>
<organism evidence="2">
    <name type="scientific">Sesamum latifolium</name>
    <dbReference type="NCBI Taxonomy" id="2727402"/>
    <lineage>
        <taxon>Eukaryota</taxon>
        <taxon>Viridiplantae</taxon>
        <taxon>Streptophyta</taxon>
        <taxon>Embryophyta</taxon>
        <taxon>Tracheophyta</taxon>
        <taxon>Spermatophyta</taxon>
        <taxon>Magnoliopsida</taxon>
        <taxon>eudicotyledons</taxon>
        <taxon>Gunneridae</taxon>
        <taxon>Pentapetalae</taxon>
        <taxon>asterids</taxon>
        <taxon>lamiids</taxon>
        <taxon>Lamiales</taxon>
        <taxon>Pedaliaceae</taxon>
        <taxon>Sesamum</taxon>
    </lineage>
</organism>
<name>A0AAW2Y7R0_9LAMI</name>
<protein>
    <submittedName>
        <fullName evidence="2">Suppressor of gamma response 1</fullName>
    </submittedName>
</protein>
<proteinExistence type="predicted"/>
<comment type="caution">
    <text evidence="2">The sequence shown here is derived from an EMBL/GenBank/DDBJ whole genome shotgun (WGS) entry which is preliminary data.</text>
</comment>
<dbReference type="InterPro" id="IPR044799">
    <property type="entry name" value="SOG1-like"/>
</dbReference>
<dbReference type="PANTHER" id="PTHR31079">
    <property type="entry name" value="NAC DOMAIN-CONTAINING PROTEIN 73"/>
    <property type="match status" value="1"/>
</dbReference>
<reference evidence="2" key="2">
    <citation type="journal article" date="2024" name="Plant">
        <title>Genomic evolution and insights into agronomic trait innovations of Sesamum species.</title>
        <authorList>
            <person name="Miao H."/>
            <person name="Wang L."/>
            <person name="Qu L."/>
            <person name="Liu H."/>
            <person name="Sun Y."/>
            <person name="Le M."/>
            <person name="Wang Q."/>
            <person name="Wei S."/>
            <person name="Zheng Y."/>
            <person name="Lin W."/>
            <person name="Duan Y."/>
            <person name="Cao H."/>
            <person name="Xiong S."/>
            <person name="Wang X."/>
            <person name="Wei L."/>
            <person name="Li C."/>
            <person name="Ma Q."/>
            <person name="Ju M."/>
            <person name="Zhao R."/>
            <person name="Li G."/>
            <person name="Mu C."/>
            <person name="Tian Q."/>
            <person name="Mei H."/>
            <person name="Zhang T."/>
            <person name="Gao T."/>
            <person name="Zhang H."/>
        </authorList>
    </citation>
    <scope>NUCLEOTIDE SEQUENCE</scope>
    <source>
        <strain evidence="2">KEN1</strain>
    </source>
</reference>
<sequence>MQLVMHQFHLGTDEDEQEGEYVVSKIFYQLPKETDDKNGTPLVIEEPDAGTAQVIPRTPKTNTPDPPRPEKTPPSDCGSDNYFIQTLVKSL</sequence>
<dbReference type="GO" id="GO:0000976">
    <property type="term" value="F:transcription cis-regulatory region binding"/>
    <property type="evidence" value="ECO:0007669"/>
    <property type="project" value="TreeGrafter"/>
</dbReference>
<feature type="region of interest" description="Disordered" evidence="1">
    <location>
        <begin position="33"/>
        <end position="82"/>
    </location>
</feature>
<reference evidence="2" key="1">
    <citation type="submission" date="2020-06" db="EMBL/GenBank/DDBJ databases">
        <authorList>
            <person name="Li T."/>
            <person name="Hu X."/>
            <person name="Zhang T."/>
            <person name="Song X."/>
            <person name="Zhang H."/>
            <person name="Dai N."/>
            <person name="Sheng W."/>
            <person name="Hou X."/>
            <person name="Wei L."/>
        </authorList>
    </citation>
    <scope>NUCLEOTIDE SEQUENCE</scope>
    <source>
        <strain evidence="2">KEN1</strain>
        <tissue evidence="2">Leaf</tissue>
    </source>
</reference>
<accession>A0AAW2Y7R0</accession>
<dbReference type="GO" id="GO:0005634">
    <property type="term" value="C:nucleus"/>
    <property type="evidence" value="ECO:0007669"/>
    <property type="project" value="TreeGrafter"/>
</dbReference>
<dbReference type="GO" id="GO:0003700">
    <property type="term" value="F:DNA-binding transcription factor activity"/>
    <property type="evidence" value="ECO:0007669"/>
    <property type="project" value="InterPro"/>
</dbReference>